<evidence type="ECO:0000313" key="4">
    <source>
        <dbReference type="EMBL" id="MCJ8145721.1"/>
    </source>
</evidence>
<feature type="region of interest" description="Disordered" evidence="2">
    <location>
        <begin position="97"/>
        <end position="127"/>
    </location>
</feature>
<organism evidence="4 5">
    <name type="scientific">Acinetobacter sedimenti</name>
    <dbReference type="NCBI Taxonomy" id="2919922"/>
    <lineage>
        <taxon>Bacteria</taxon>
        <taxon>Pseudomonadati</taxon>
        <taxon>Pseudomonadota</taxon>
        <taxon>Gammaproteobacteria</taxon>
        <taxon>Moraxellales</taxon>
        <taxon>Moraxellaceae</taxon>
        <taxon>Acinetobacter</taxon>
    </lineage>
</organism>
<feature type="coiled-coil region" evidence="1">
    <location>
        <begin position="161"/>
        <end position="217"/>
    </location>
</feature>
<name>A0A9X1X0N0_9GAMM</name>
<protein>
    <submittedName>
        <fullName evidence="4">Uncharacterized protein</fullName>
    </submittedName>
</protein>
<accession>A0A9X1X0N0</accession>
<evidence type="ECO:0000256" key="1">
    <source>
        <dbReference type="SAM" id="Coils"/>
    </source>
</evidence>
<dbReference type="AlphaFoldDB" id="A0A9X1X0N0"/>
<comment type="caution">
    <text evidence="4">The sequence shown here is derived from an EMBL/GenBank/DDBJ whole genome shotgun (WGS) entry which is preliminary data.</text>
</comment>
<evidence type="ECO:0000256" key="2">
    <source>
        <dbReference type="SAM" id="MobiDB-lite"/>
    </source>
</evidence>
<dbReference type="Proteomes" id="UP001139701">
    <property type="component" value="Unassembled WGS sequence"/>
</dbReference>
<feature type="region of interest" description="Disordered" evidence="2">
    <location>
        <begin position="275"/>
        <end position="296"/>
    </location>
</feature>
<keyword evidence="1" id="KW-0175">Coiled coil</keyword>
<reference evidence="4" key="1">
    <citation type="submission" date="2022-02" db="EMBL/GenBank/DDBJ databases">
        <title>Acinetobacter A3.8 sp. nov., isolated from Sediment (Zhairuo Island).</title>
        <authorList>
            <person name="Zheng K."/>
        </authorList>
    </citation>
    <scope>NUCLEOTIDE SEQUENCE</scope>
    <source>
        <strain evidence="4">A3.8</strain>
    </source>
</reference>
<dbReference type="EMBL" id="JAKUML010000003">
    <property type="protein sequence ID" value="MCJ8145721.1"/>
    <property type="molecule type" value="Genomic_DNA"/>
</dbReference>
<evidence type="ECO:0000313" key="5">
    <source>
        <dbReference type="Proteomes" id="UP001139701"/>
    </source>
</evidence>
<evidence type="ECO:0000256" key="3">
    <source>
        <dbReference type="SAM" id="SignalP"/>
    </source>
</evidence>
<sequence length="296" mass="30824">MSNSNSNIKTNTSTRTKMTLGLSAIATAMFASSAFAEPPVQPGDTLESLSKATVQTTVNGQPGSLEQMGIPKQVIAQAIAQNAVIDVQARTLRPMNAPVSGSMKASSQSPQATIQSMQSEQSAPVESAANISTTNVEAPVNVETDAEVTAQSAPVVVDASVQQAQQLAQNVESMDDNVESELSANAGEILETEQSTMTEAQKQLAQAQSTTEQASMQTAELNAAVDTAITEADQTVASAQADVQNGMDQNAAALMPEADQDVIDPNAQAVPVEDMNQTEDATQLAEPEMDATTPLQ</sequence>
<feature type="signal peptide" evidence="3">
    <location>
        <begin position="1"/>
        <end position="36"/>
    </location>
</feature>
<feature type="chain" id="PRO_5040829557" evidence="3">
    <location>
        <begin position="37"/>
        <end position="296"/>
    </location>
</feature>
<keyword evidence="3" id="KW-0732">Signal</keyword>
<proteinExistence type="predicted"/>
<feature type="compositionally biased region" description="Polar residues" evidence="2">
    <location>
        <begin position="103"/>
        <end position="127"/>
    </location>
</feature>
<gene>
    <name evidence="4" type="ORF">MKI79_02145</name>
</gene>
<keyword evidence="5" id="KW-1185">Reference proteome</keyword>